<dbReference type="AlphaFoldDB" id="A0A2H3JLE2"/>
<dbReference type="Proteomes" id="UP000218811">
    <property type="component" value="Unassembled WGS sequence"/>
</dbReference>
<feature type="region of interest" description="Disordered" evidence="1">
    <location>
        <begin position="65"/>
        <end position="90"/>
    </location>
</feature>
<proteinExistence type="predicted"/>
<organism evidence="2 3">
    <name type="scientific">Wolfiporia cocos (strain MD-104)</name>
    <name type="common">Brown rot fungus</name>
    <dbReference type="NCBI Taxonomy" id="742152"/>
    <lineage>
        <taxon>Eukaryota</taxon>
        <taxon>Fungi</taxon>
        <taxon>Dikarya</taxon>
        <taxon>Basidiomycota</taxon>
        <taxon>Agaricomycotina</taxon>
        <taxon>Agaricomycetes</taxon>
        <taxon>Polyporales</taxon>
        <taxon>Phaeolaceae</taxon>
        <taxon>Wolfiporia</taxon>
    </lineage>
</organism>
<dbReference type="EMBL" id="KB468113">
    <property type="protein sequence ID" value="PCH40673.1"/>
    <property type="molecule type" value="Genomic_DNA"/>
</dbReference>
<evidence type="ECO:0000256" key="1">
    <source>
        <dbReference type="SAM" id="MobiDB-lite"/>
    </source>
</evidence>
<sequence>NAVWRGSAFLHSNPYKSQDHHSNDDYKIASSTSQYSNSSIMRGFLCHTKTSTPTLPAHETCPEGAVREHEVGSTTFQTDVPVLEGGEMRT</sequence>
<protein>
    <submittedName>
        <fullName evidence="2">Uncharacterized protein</fullName>
    </submittedName>
</protein>
<name>A0A2H3JLE2_WOLCO</name>
<reference evidence="2 3" key="1">
    <citation type="journal article" date="2012" name="Science">
        <title>The Paleozoic origin of enzymatic lignin decomposition reconstructed from 31 fungal genomes.</title>
        <authorList>
            <person name="Floudas D."/>
            <person name="Binder M."/>
            <person name="Riley R."/>
            <person name="Barry K."/>
            <person name="Blanchette R.A."/>
            <person name="Henrissat B."/>
            <person name="Martinez A.T."/>
            <person name="Otillar R."/>
            <person name="Spatafora J.W."/>
            <person name="Yadav J.S."/>
            <person name="Aerts A."/>
            <person name="Benoit I."/>
            <person name="Boyd A."/>
            <person name="Carlson A."/>
            <person name="Copeland A."/>
            <person name="Coutinho P.M."/>
            <person name="de Vries R.P."/>
            <person name="Ferreira P."/>
            <person name="Findley K."/>
            <person name="Foster B."/>
            <person name="Gaskell J."/>
            <person name="Glotzer D."/>
            <person name="Gorecki P."/>
            <person name="Heitman J."/>
            <person name="Hesse C."/>
            <person name="Hori C."/>
            <person name="Igarashi K."/>
            <person name="Jurgens J.A."/>
            <person name="Kallen N."/>
            <person name="Kersten P."/>
            <person name="Kohler A."/>
            <person name="Kuees U."/>
            <person name="Kumar T.K.A."/>
            <person name="Kuo A."/>
            <person name="LaButti K."/>
            <person name="Larrondo L.F."/>
            <person name="Lindquist E."/>
            <person name="Ling A."/>
            <person name="Lombard V."/>
            <person name="Lucas S."/>
            <person name="Lundell T."/>
            <person name="Martin R."/>
            <person name="McLaughlin D.J."/>
            <person name="Morgenstern I."/>
            <person name="Morin E."/>
            <person name="Murat C."/>
            <person name="Nagy L.G."/>
            <person name="Nolan M."/>
            <person name="Ohm R.A."/>
            <person name="Patyshakuliyeva A."/>
            <person name="Rokas A."/>
            <person name="Ruiz-Duenas F.J."/>
            <person name="Sabat G."/>
            <person name="Salamov A."/>
            <person name="Samejima M."/>
            <person name="Schmutz J."/>
            <person name="Slot J.C."/>
            <person name="St John F."/>
            <person name="Stenlid J."/>
            <person name="Sun H."/>
            <person name="Sun S."/>
            <person name="Syed K."/>
            <person name="Tsang A."/>
            <person name="Wiebenga A."/>
            <person name="Young D."/>
            <person name="Pisabarro A."/>
            <person name="Eastwood D.C."/>
            <person name="Martin F."/>
            <person name="Cullen D."/>
            <person name="Grigoriev I.V."/>
            <person name="Hibbett D.S."/>
        </authorList>
    </citation>
    <scope>NUCLEOTIDE SEQUENCE [LARGE SCALE GENOMIC DNA]</scope>
    <source>
        <strain evidence="2 3">MD-104</strain>
    </source>
</reference>
<gene>
    <name evidence="2" type="ORF">WOLCODRAFT_24201</name>
</gene>
<evidence type="ECO:0000313" key="3">
    <source>
        <dbReference type="Proteomes" id="UP000218811"/>
    </source>
</evidence>
<evidence type="ECO:0000313" key="2">
    <source>
        <dbReference type="EMBL" id="PCH40673.1"/>
    </source>
</evidence>
<keyword evidence="3" id="KW-1185">Reference proteome</keyword>
<accession>A0A2H3JLE2</accession>
<feature type="non-terminal residue" evidence="2">
    <location>
        <position position="1"/>
    </location>
</feature>